<name>A0A2H3CME4_9AGAR</name>
<reference evidence="7" key="1">
    <citation type="journal article" date="2017" name="Nat. Ecol. Evol.">
        <title>Genome expansion and lineage-specific genetic innovations in the forest pathogenic fungi Armillaria.</title>
        <authorList>
            <person name="Sipos G."/>
            <person name="Prasanna A.N."/>
            <person name="Walter M.C."/>
            <person name="O'Connor E."/>
            <person name="Balint B."/>
            <person name="Krizsan K."/>
            <person name="Kiss B."/>
            <person name="Hess J."/>
            <person name="Varga T."/>
            <person name="Slot J."/>
            <person name="Riley R."/>
            <person name="Boka B."/>
            <person name="Rigling D."/>
            <person name="Barry K."/>
            <person name="Lee J."/>
            <person name="Mihaltcheva S."/>
            <person name="LaButti K."/>
            <person name="Lipzen A."/>
            <person name="Waldron R."/>
            <person name="Moloney N.M."/>
            <person name="Sperisen C."/>
            <person name="Kredics L."/>
            <person name="Vagvoelgyi C."/>
            <person name="Patrignani A."/>
            <person name="Fitzpatrick D."/>
            <person name="Nagy I."/>
            <person name="Doyle S."/>
            <person name="Anderson J.B."/>
            <person name="Grigoriev I.V."/>
            <person name="Gueldener U."/>
            <person name="Muensterkoetter M."/>
            <person name="Nagy L.G."/>
        </authorList>
    </citation>
    <scope>NUCLEOTIDE SEQUENCE [LARGE SCALE GENOMIC DNA]</scope>
    <source>
        <strain evidence="7">28-4</strain>
    </source>
</reference>
<organism evidence="6 7">
    <name type="scientific">Armillaria solidipes</name>
    <dbReference type="NCBI Taxonomy" id="1076256"/>
    <lineage>
        <taxon>Eukaryota</taxon>
        <taxon>Fungi</taxon>
        <taxon>Dikarya</taxon>
        <taxon>Basidiomycota</taxon>
        <taxon>Agaricomycotina</taxon>
        <taxon>Agaricomycetes</taxon>
        <taxon>Agaricomycetidae</taxon>
        <taxon>Agaricales</taxon>
        <taxon>Marasmiineae</taxon>
        <taxon>Physalacriaceae</taxon>
        <taxon>Armillaria</taxon>
    </lineage>
</organism>
<evidence type="ECO:0000256" key="4">
    <source>
        <dbReference type="RuleBase" id="RU000660"/>
    </source>
</evidence>
<keyword evidence="3 4" id="KW-0687">Ribonucleoprotein</keyword>
<dbReference type="NCBIfam" id="TIGR00059">
    <property type="entry name" value="L17"/>
    <property type="match status" value="1"/>
</dbReference>
<dbReference type="GO" id="GO:0005762">
    <property type="term" value="C:mitochondrial large ribosomal subunit"/>
    <property type="evidence" value="ECO:0007669"/>
    <property type="project" value="TreeGrafter"/>
</dbReference>
<dbReference type="AlphaFoldDB" id="A0A2H3CME4"/>
<dbReference type="InterPro" id="IPR047859">
    <property type="entry name" value="Ribosomal_bL17_CS"/>
</dbReference>
<dbReference type="PANTHER" id="PTHR14413">
    <property type="entry name" value="RIBOSOMAL PROTEIN L17"/>
    <property type="match status" value="1"/>
</dbReference>
<dbReference type="Proteomes" id="UP000218334">
    <property type="component" value="Unassembled WGS sequence"/>
</dbReference>
<keyword evidence="2 4" id="KW-0689">Ribosomal protein</keyword>
<dbReference type="STRING" id="1076256.A0A2H3CME4"/>
<proteinExistence type="inferred from homology"/>
<evidence type="ECO:0000313" key="7">
    <source>
        <dbReference type="Proteomes" id="UP000218334"/>
    </source>
</evidence>
<dbReference type="Pfam" id="PF01196">
    <property type="entry name" value="Ribosomal_L17"/>
    <property type="match status" value="1"/>
</dbReference>
<feature type="region of interest" description="Disordered" evidence="5">
    <location>
        <begin position="249"/>
        <end position="269"/>
    </location>
</feature>
<dbReference type="Gene3D" id="3.90.1030.10">
    <property type="entry name" value="Ribosomal protein L17"/>
    <property type="match status" value="1"/>
</dbReference>
<evidence type="ECO:0000256" key="3">
    <source>
        <dbReference type="ARBA" id="ARBA00023274"/>
    </source>
</evidence>
<evidence type="ECO:0000256" key="2">
    <source>
        <dbReference type="ARBA" id="ARBA00022980"/>
    </source>
</evidence>
<evidence type="ECO:0000256" key="5">
    <source>
        <dbReference type="SAM" id="MobiDB-lite"/>
    </source>
</evidence>
<gene>
    <name evidence="6" type="ORF">ARMSODRAFT_949195</name>
</gene>
<dbReference type="PROSITE" id="PS01167">
    <property type="entry name" value="RIBOSOMAL_L17"/>
    <property type="match status" value="1"/>
</dbReference>
<dbReference type="GO" id="GO:0006412">
    <property type="term" value="P:translation"/>
    <property type="evidence" value="ECO:0007669"/>
    <property type="project" value="InterPro"/>
</dbReference>
<evidence type="ECO:0000313" key="6">
    <source>
        <dbReference type="EMBL" id="PBK77293.1"/>
    </source>
</evidence>
<dbReference type="InterPro" id="IPR036373">
    <property type="entry name" value="Ribosomal_bL17_sf"/>
</dbReference>
<keyword evidence="7" id="KW-1185">Reference proteome</keyword>
<dbReference type="PANTHER" id="PTHR14413:SF16">
    <property type="entry name" value="LARGE RIBOSOMAL SUBUNIT PROTEIN BL17M"/>
    <property type="match status" value="1"/>
</dbReference>
<sequence length="269" mass="30296">MKHGVAFRKFSRTTSHRNLMLRNLVTSLFEHEQIKTTLPKAKDAARLAEKIITLGKKGNNVALTKASAFLLKQDLIPKLFGTFAQRYADRPGGYTRIHKYGNRPGDNAPVAILELVDNPRDLRWEITSRAVGWEMLKDKLKAEEPLSLIQKGAPNAQKFIQHERGLDENSSGVLRPKTRWNLQKVLRYKGQDGTITLGRKVEEYFDHVLASTVATKALDENRMTKAGQMLPGETRNALYLARGALGHQKPAPSEQHVLSVKNMFKKPPP</sequence>
<dbReference type="SUPFAM" id="SSF64263">
    <property type="entry name" value="Prokaryotic ribosomal protein L17"/>
    <property type="match status" value="1"/>
</dbReference>
<dbReference type="GO" id="GO:0003735">
    <property type="term" value="F:structural constituent of ribosome"/>
    <property type="evidence" value="ECO:0007669"/>
    <property type="project" value="InterPro"/>
</dbReference>
<comment type="similarity">
    <text evidence="1 4">Belongs to the bacterial ribosomal protein bL17 family.</text>
</comment>
<dbReference type="InterPro" id="IPR000456">
    <property type="entry name" value="Ribosomal_bL17"/>
</dbReference>
<dbReference type="HAMAP" id="MF_01368">
    <property type="entry name" value="Ribosomal_bL17"/>
    <property type="match status" value="1"/>
</dbReference>
<accession>A0A2H3CME4</accession>
<evidence type="ECO:0000256" key="1">
    <source>
        <dbReference type="ARBA" id="ARBA00008777"/>
    </source>
</evidence>
<protein>
    <submittedName>
        <fullName evidence="6">Ribosomal protein L17</fullName>
    </submittedName>
</protein>
<dbReference type="EMBL" id="KZ293416">
    <property type="protein sequence ID" value="PBK77293.1"/>
    <property type="molecule type" value="Genomic_DNA"/>
</dbReference>